<sequence length="158" mass="16835">MVKAPPVAAYRRVMLTADMSEGGRNAVKTCAALDIARGARASILHVLDAPAIHLAISHALPSDERQAYLDDQRKEASQALSALVGSVEWRSFRQDLRQVRSPPAEDILAAAREESGDLLVVGAHGRSGLARFFLGSVAEAVLCRADREVMAIPPAASP</sequence>
<dbReference type="Gene3D" id="3.40.50.620">
    <property type="entry name" value="HUPs"/>
    <property type="match status" value="1"/>
</dbReference>
<gene>
    <name evidence="5" type="ORF">SAMN04487972_107121</name>
</gene>
<dbReference type="SUPFAM" id="SSF52402">
    <property type="entry name" value="Adenine nucleotide alpha hydrolases-like"/>
    <property type="match status" value="1"/>
</dbReference>
<dbReference type="InterPro" id="IPR006015">
    <property type="entry name" value="Universal_stress_UspA"/>
</dbReference>
<dbReference type="EMBL" id="FOJO01000007">
    <property type="protein sequence ID" value="SFA50238.1"/>
    <property type="molecule type" value="Genomic_DNA"/>
</dbReference>
<evidence type="ECO:0000313" key="5">
    <source>
        <dbReference type="EMBL" id="SFA50238.1"/>
    </source>
</evidence>
<evidence type="ECO:0000256" key="2">
    <source>
        <dbReference type="ARBA" id="ARBA00022741"/>
    </source>
</evidence>
<dbReference type="InterPro" id="IPR006016">
    <property type="entry name" value="UspA"/>
</dbReference>
<reference evidence="5 6" key="1">
    <citation type="submission" date="2016-10" db="EMBL/GenBank/DDBJ databases">
        <authorList>
            <person name="de Groot N.N."/>
        </authorList>
    </citation>
    <scope>NUCLEOTIDE SEQUENCE [LARGE SCALE GENOMIC DNA]</scope>
    <source>
        <strain evidence="5 6">CGMCC 1.6117</strain>
    </source>
</reference>
<dbReference type="CDD" id="cd00293">
    <property type="entry name" value="USP-like"/>
    <property type="match status" value="1"/>
</dbReference>
<dbReference type="InterPro" id="IPR014729">
    <property type="entry name" value="Rossmann-like_a/b/a_fold"/>
</dbReference>
<protein>
    <submittedName>
        <fullName evidence="5">Nucleotide-binding universal stress protein, UspA family</fullName>
    </submittedName>
</protein>
<dbReference type="RefSeq" id="WP_052081663.1">
    <property type="nucleotide sequence ID" value="NZ_FOJO01000007.1"/>
</dbReference>
<comment type="similarity">
    <text evidence="1">Belongs to the universal stress protein A family.</text>
</comment>
<evidence type="ECO:0000256" key="1">
    <source>
        <dbReference type="ARBA" id="ARBA00008791"/>
    </source>
</evidence>
<dbReference type="PRINTS" id="PR01438">
    <property type="entry name" value="UNVRSLSTRESS"/>
</dbReference>
<name>A0A1I0TEL8_9RHOB</name>
<accession>A0A1I0TEL8</accession>
<proteinExistence type="inferred from homology"/>
<evidence type="ECO:0000259" key="4">
    <source>
        <dbReference type="Pfam" id="PF00582"/>
    </source>
</evidence>
<dbReference type="PANTHER" id="PTHR46268">
    <property type="entry name" value="STRESS RESPONSE PROTEIN NHAX"/>
    <property type="match status" value="1"/>
</dbReference>
<evidence type="ECO:0000256" key="3">
    <source>
        <dbReference type="ARBA" id="ARBA00022840"/>
    </source>
</evidence>
<dbReference type="AlphaFoldDB" id="A0A1I0TEL8"/>
<dbReference type="Pfam" id="PF00582">
    <property type="entry name" value="Usp"/>
    <property type="match status" value="1"/>
</dbReference>
<keyword evidence="2" id="KW-0547">Nucleotide-binding</keyword>
<evidence type="ECO:0000313" key="6">
    <source>
        <dbReference type="Proteomes" id="UP000182312"/>
    </source>
</evidence>
<dbReference type="GO" id="GO:0005524">
    <property type="term" value="F:ATP binding"/>
    <property type="evidence" value="ECO:0007669"/>
    <property type="project" value="UniProtKB-KW"/>
</dbReference>
<keyword evidence="3" id="KW-0067">ATP-binding</keyword>
<dbReference type="PANTHER" id="PTHR46268:SF27">
    <property type="entry name" value="UNIVERSAL STRESS PROTEIN RV2623"/>
    <property type="match status" value="1"/>
</dbReference>
<feature type="domain" description="UspA" evidence="4">
    <location>
        <begin position="10"/>
        <end position="153"/>
    </location>
</feature>
<dbReference type="Proteomes" id="UP000182312">
    <property type="component" value="Unassembled WGS sequence"/>
</dbReference>
<dbReference type="OrthoDB" id="5564966at2"/>
<organism evidence="5 6">
    <name type="scientific">Paracoccus halophilus</name>
    <dbReference type="NCBI Taxonomy" id="376733"/>
    <lineage>
        <taxon>Bacteria</taxon>
        <taxon>Pseudomonadati</taxon>
        <taxon>Pseudomonadota</taxon>
        <taxon>Alphaproteobacteria</taxon>
        <taxon>Rhodobacterales</taxon>
        <taxon>Paracoccaceae</taxon>
        <taxon>Paracoccus</taxon>
    </lineage>
</organism>